<proteinExistence type="predicted"/>
<accession>L1JTP4</accession>
<dbReference type="Proteomes" id="UP000011087">
    <property type="component" value="Unassembled WGS sequence"/>
</dbReference>
<dbReference type="EnsemblProtists" id="EKX51575">
    <property type="protein sequence ID" value="EKX51575"/>
    <property type="gene ID" value="GUITHDRAFT_102838"/>
</dbReference>
<sequence>MSTSPSLAPQQPTTSDSATTSPVINRAAYQTSSLIPGGMVYPGGYMLSGNVGTSDVTTTTGLTGMTYGSLPMGYSTAYTSLAARPVTQVTSLPVQSVVSAPKVHTVTESQQVEQTVPKYEYETRPIIVPTLVPVEKTIMETKLVQVQVPKIITTQELQNETRYIQIPRPVFEEKRIKVKRPTVVYEEHEIVTTQQAFETRSVSIPVTRTYTTTEQVVTGTTPTVQTASYTTGAYQTGTAYQTGATYQTTGTGYTGYTTGSYMSGYPYSTGSVTGTTGATGMTGSVGQWQTLDGQPLPAALLSQLSSGLYSTNASNTGASPAAPASGETKP</sequence>
<keyword evidence="4" id="KW-1185">Reference proteome</keyword>
<organism evidence="2">
    <name type="scientific">Guillardia theta (strain CCMP2712)</name>
    <name type="common">Cryptophyte</name>
    <dbReference type="NCBI Taxonomy" id="905079"/>
    <lineage>
        <taxon>Eukaryota</taxon>
        <taxon>Cryptophyceae</taxon>
        <taxon>Pyrenomonadales</taxon>
        <taxon>Geminigeraceae</taxon>
        <taxon>Guillardia</taxon>
    </lineage>
</organism>
<dbReference type="EMBL" id="JH992975">
    <property type="protein sequence ID" value="EKX51575.1"/>
    <property type="molecule type" value="Genomic_DNA"/>
</dbReference>
<dbReference type="PaxDb" id="55529-EKX51575"/>
<evidence type="ECO:0000313" key="2">
    <source>
        <dbReference type="EMBL" id="EKX51575.1"/>
    </source>
</evidence>
<dbReference type="HOGENOM" id="CLU_843189_0_0_1"/>
<reference evidence="4" key="2">
    <citation type="submission" date="2012-11" db="EMBL/GenBank/DDBJ databases">
        <authorList>
            <person name="Kuo A."/>
            <person name="Curtis B.A."/>
            <person name="Tanifuji G."/>
            <person name="Burki F."/>
            <person name="Gruber A."/>
            <person name="Irimia M."/>
            <person name="Maruyama S."/>
            <person name="Arias M.C."/>
            <person name="Ball S.G."/>
            <person name="Gile G.H."/>
            <person name="Hirakawa Y."/>
            <person name="Hopkins J.F."/>
            <person name="Rensing S.A."/>
            <person name="Schmutz J."/>
            <person name="Symeonidi A."/>
            <person name="Elias M."/>
            <person name="Eveleigh R.J."/>
            <person name="Herman E.K."/>
            <person name="Klute M.J."/>
            <person name="Nakayama T."/>
            <person name="Obornik M."/>
            <person name="Reyes-Prieto A."/>
            <person name="Armbrust E.V."/>
            <person name="Aves S.J."/>
            <person name="Beiko R.G."/>
            <person name="Coutinho P."/>
            <person name="Dacks J.B."/>
            <person name="Durnford D.G."/>
            <person name="Fast N.M."/>
            <person name="Green B.R."/>
            <person name="Grisdale C."/>
            <person name="Hempe F."/>
            <person name="Henrissat B."/>
            <person name="Hoppner M.P."/>
            <person name="Ishida K.-I."/>
            <person name="Kim E."/>
            <person name="Koreny L."/>
            <person name="Kroth P.G."/>
            <person name="Liu Y."/>
            <person name="Malik S.-B."/>
            <person name="Maier U.G."/>
            <person name="McRose D."/>
            <person name="Mock T."/>
            <person name="Neilson J.A."/>
            <person name="Onodera N.T."/>
            <person name="Poole A.M."/>
            <person name="Pritham E.J."/>
            <person name="Richards T.A."/>
            <person name="Rocap G."/>
            <person name="Roy S.W."/>
            <person name="Sarai C."/>
            <person name="Schaack S."/>
            <person name="Shirato S."/>
            <person name="Slamovits C.H."/>
            <person name="Spencer D.F."/>
            <person name="Suzuki S."/>
            <person name="Worden A.Z."/>
            <person name="Zauner S."/>
            <person name="Barry K."/>
            <person name="Bell C."/>
            <person name="Bharti A.K."/>
            <person name="Crow J.A."/>
            <person name="Grimwood J."/>
            <person name="Kramer R."/>
            <person name="Lindquist E."/>
            <person name="Lucas S."/>
            <person name="Salamov A."/>
            <person name="McFadden G.I."/>
            <person name="Lane C.E."/>
            <person name="Keeling P.J."/>
            <person name="Gray M.W."/>
            <person name="Grigoriev I.V."/>
            <person name="Archibald J.M."/>
        </authorList>
    </citation>
    <scope>NUCLEOTIDE SEQUENCE</scope>
    <source>
        <strain evidence="4">CCMP2712</strain>
    </source>
</reference>
<dbReference type="RefSeq" id="XP_005838555.1">
    <property type="nucleotide sequence ID" value="XM_005838498.1"/>
</dbReference>
<dbReference type="GeneID" id="17308259"/>
<dbReference type="AlphaFoldDB" id="L1JTP4"/>
<reference evidence="2 4" key="1">
    <citation type="journal article" date="2012" name="Nature">
        <title>Algal genomes reveal evolutionary mosaicism and the fate of nucleomorphs.</title>
        <authorList>
            <consortium name="DOE Joint Genome Institute"/>
            <person name="Curtis B.A."/>
            <person name="Tanifuji G."/>
            <person name="Burki F."/>
            <person name="Gruber A."/>
            <person name="Irimia M."/>
            <person name="Maruyama S."/>
            <person name="Arias M.C."/>
            <person name="Ball S.G."/>
            <person name="Gile G.H."/>
            <person name="Hirakawa Y."/>
            <person name="Hopkins J.F."/>
            <person name="Kuo A."/>
            <person name="Rensing S.A."/>
            <person name="Schmutz J."/>
            <person name="Symeonidi A."/>
            <person name="Elias M."/>
            <person name="Eveleigh R.J."/>
            <person name="Herman E.K."/>
            <person name="Klute M.J."/>
            <person name="Nakayama T."/>
            <person name="Obornik M."/>
            <person name="Reyes-Prieto A."/>
            <person name="Armbrust E.V."/>
            <person name="Aves S.J."/>
            <person name="Beiko R.G."/>
            <person name="Coutinho P."/>
            <person name="Dacks J.B."/>
            <person name="Durnford D.G."/>
            <person name="Fast N.M."/>
            <person name="Green B.R."/>
            <person name="Grisdale C.J."/>
            <person name="Hempel F."/>
            <person name="Henrissat B."/>
            <person name="Hoppner M.P."/>
            <person name="Ishida K."/>
            <person name="Kim E."/>
            <person name="Koreny L."/>
            <person name="Kroth P.G."/>
            <person name="Liu Y."/>
            <person name="Malik S.B."/>
            <person name="Maier U.G."/>
            <person name="McRose D."/>
            <person name="Mock T."/>
            <person name="Neilson J.A."/>
            <person name="Onodera N.T."/>
            <person name="Poole A.M."/>
            <person name="Pritham E.J."/>
            <person name="Richards T.A."/>
            <person name="Rocap G."/>
            <person name="Roy S.W."/>
            <person name="Sarai C."/>
            <person name="Schaack S."/>
            <person name="Shirato S."/>
            <person name="Slamovits C.H."/>
            <person name="Spencer D.F."/>
            <person name="Suzuki S."/>
            <person name="Worden A.Z."/>
            <person name="Zauner S."/>
            <person name="Barry K."/>
            <person name="Bell C."/>
            <person name="Bharti A.K."/>
            <person name="Crow J.A."/>
            <person name="Grimwood J."/>
            <person name="Kramer R."/>
            <person name="Lindquist E."/>
            <person name="Lucas S."/>
            <person name="Salamov A."/>
            <person name="McFadden G.I."/>
            <person name="Lane C.E."/>
            <person name="Keeling P.J."/>
            <person name="Gray M.W."/>
            <person name="Grigoriev I.V."/>
            <person name="Archibald J.M."/>
        </authorList>
    </citation>
    <scope>NUCLEOTIDE SEQUENCE</scope>
    <source>
        <strain evidence="2 4">CCMP2712</strain>
    </source>
</reference>
<name>L1JTP4_GUITC</name>
<reference evidence="3" key="3">
    <citation type="submission" date="2016-03" db="UniProtKB">
        <authorList>
            <consortium name="EnsemblProtists"/>
        </authorList>
    </citation>
    <scope>IDENTIFICATION</scope>
</reference>
<evidence type="ECO:0000256" key="1">
    <source>
        <dbReference type="SAM" id="MobiDB-lite"/>
    </source>
</evidence>
<evidence type="ECO:0000313" key="4">
    <source>
        <dbReference type="Proteomes" id="UP000011087"/>
    </source>
</evidence>
<gene>
    <name evidence="2" type="ORF">GUITHDRAFT_102838</name>
</gene>
<dbReference type="KEGG" id="gtt:GUITHDRAFT_102838"/>
<protein>
    <submittedName>
        <fullName evidence="2 3">Uncharacterized protein</fullName>
    </submittedName>
</protein>
<feature type="region of interest" description="Disordered" evidence="1">
    <location>
        <begin position="1"/>
        <end position="22"/>
    </location>
</feature>
<evidence type="ECO:0000313" key="3">
    <source>
        <dbReference type="EnsemblProtists" id="EKX51575"/>
    </source>
</evidence>